<gene>
    <name evidence="3" type="ORF">JYK02_34555</name>
</gene>
<evidence type="ECO:0000256" key="1">
    <source>
        <dbReference type="ARBA" id="ARBA00023002"/>
    </source>
</evidence>
<evidence type="ECO:0000313" key="3">
    <source>
        <dbReference type="EMBL" id="MBN8232652.1"/>
    </source>
</evidence>
<proteinExistence type="predicted"/>
<evidence type="ECO:0000313" key="4">
    <source>
        <dbReference type="Proteomes" id="UP000664052"/>
    </source>
</evidence>
<dbReference type="InterPro" id="IPR051267">
    <property type="entry name" value="STEAP_metalloreductase"/>
</dbReference>
<feature type="domain" description="Pyrroline-5-carboxylate reductase catalytic N-terminal" evidence="2">
    <location>
        <begin position="259"/>
        <end position="345"/>
    </location>
</feature>
<keyword evidence="1" id="KW-0560">Oxidoreductase</keyword>
<reference evidence="3 4" key="1">
    <citation type="submission" date="2021-02" db="EMBL/GenBank/DDBJ databases">
        <title>De Novo genome assembly of isolated myxobacteria.</title>
        <authorList>
            <person name="Stevens D.C."/>
        </authorList>
    </citation>
    <scope>NUCLEOTIDE SEQUENCE [LARGE SCALE GENOMIC DNA]</scope>
    <source>
        <strain evidence="3 4">ATCC 29039</strain>
    </source>
</reference>
<dbReference type="SUPFAM" id="SSF51735">
    <property type="entry name" value="NAD(P)-binding Rossmann-fold domains"/>
    <property type="match status" value="1"/>
</dbReference>
<keyword evidence="4" id="KW-1185">Reference proteome</keyword>
<organism evidence="3 4">
    <name type="scientific">Corallococcus macrosporus</name>
    <dbReference type="NCBI Taxonomy" id="35"/>
    <lineage>
        <taxon>Bacteria</taxon>
        <taxon>Pseudomonadati</taxon>
        <taxon>Myxococcota</taxon>
        <taxon>Myxococcia</taxon>
        <taxon>Myxococcales</taxon>
        <taxon>Cystobacterineae</taxon>
        <taxon>Myxococcaceae</taxon>
        <taxon>Corallococcus</taxon>
    </lineage>
</organism>
<dbReference type="RefSeq" id="WP_207057189.1">
    <property type="nucleotide sequence ID" value="NZ_JAFIMU010000013.1"/>
</dbReference>
<accession>A0ABS3DMT1</accession>
<dbReference type="EMBL" id="JAFIMU010000013">
    <property type="protein sequence ID" value="MBN8232652.1"/>
    <property type="molecule type" value="Genomic_DNA"/>
</dbReference>
<dbReference type="InterPro" id="IPR036291">
    <property type="entry name" value="NAD(P)-bd_dom_sf"/>
</dbReference>
<protein>
    <submittedName>
        <fullName evidence="3">NAD(P)-binding domain-containing protein</fullName>
    </submittedName>
</protein>
<dbReference type="PANTHER" id="PTHR14239">
    <property type="entry name" value="DUDULIN-RELATED"/>
    <property type="match status" value="1"/>
</dbReference>
<dbReference type="Gene3D" id="3.40.50.720">
    <property type="entry name" value="NAD(P)-binding Rossmann-like Domain"/>
    <property type="match status" value="1"/>
</dbReference>
<sequence>MSLPFVGGESAPDPRREWWSLRLRRDSDGGCLLELVNSGGVHPIHAIHERLRGILERLPDGVELAYLCRVAPGRHYNVSHLIAVELCERQRGLANVTALLPEDFIAARAWLLLARARSRLKAGEMAGSVEDARHAFQRGVEAEDAPAVAEFFAWLPPEGREALRPEYLAWFERQPAEQLVRWQIELSWWPERQLLKHVTGLAPYQYWKDREEASRILAELRRRASEAAAGLEAQLGATDAPQGMAPGDVPAQRTDKPLRIGIIGGGRIGSRLGALWARAGHTVRIGVRRPWQVSVEPPVAVGDVSRALSHGEVIVLATPVSALKDVAKAARQALSGGVVIDVTNPEDPYYAARLGNSQCGSGSLTGSLFPGARMVKAFNTLDERALFGPTVALVPPAVPIASDDPEAAATAARLARDAGFDPVVVGPLSASARFDRGTALWGTLASHAQVCATLGVEAPARPSHEQLQTRTLVEAVLALAMPKEALEDDFEEEEDFHPFGDAWRRQFAEWRLPCPEGLAELADGAGEVLIDIGGWGMFEPQDDMDLREGLRQDVSRAHLADMAPLFGRDGDLLLLDQEGRVHLWLHEEGDETRVVARDFRALLAIFAAGIDPGLL</sequence>
<name>A0ABS3DMT1_9BACT</name>
<dbReference type="Proteomes" id="UP000664052">
    <property type="component" value="Unassembled WGS sequence"/>
</dbReference>
<evidence type="ECO:0000259" key="2">
    <source>
        <dbReference type="Pfam" id="PF03807"/>
    </source>
</evidence>
<dbReference type="InterPro" id="IPR028939">
    <property type="entry name" value="P5C_Rdtase_cat_N"/>
</dbReference>
<comment type="caution">
    <text evidence="3">The sequence shown here is derived from an EMBL/GenBank/DDBJ whole genome shotgun (WGS) entry which is preliminary data.</text>
</comment>
<dbReference type="Pfam" id="PF03807">
    <property type="entry name" value="F420_oxidored"/>
    <property type="match status" value="1"/>
</dbReference>